<protein>
    <submittedName>
        <fullName evidence="1">Uncharacterized protein</fullName>
    </submittedName>
</protein>
<evidence type="ECO:0000313" key="1">
    <source>
        <dbReference type="EMBL" id="KGE88157.1"/>
    </source>
</evidence>
<evidence type="ECO:0000313" key="2">
    <source>
        <dbReference type="Proteomes" id="UP000029736"/>
    </source>
</evidence>
<comment type="caution">
    <text evidence="1">The sequence shown here is derived from an EMBL/GenBank/DDBJ whole genome shotgun (WGS) entry which is preliminary data.</text>
</comment>
<dbReference type="EMBL" id="JPOS01000020">
    <property type="protein sequence ID" value="KGE88157.1"/>
    <property type="molecule type" value="Genomic_DNA"/>
</dbReference>
<accession>A0A098SAP5</accession>
<dbReference type="AlphaFoldDB" id="A0A098SAP5"/>
<organism evidence="1 2">
    <name type="scientific">Phaeodactylibacter xiamenensis</name>
    <dbReference type="NCBI Taxonomy" id="1524460"/>
    <lineage>
        <taxon>Bacteria</taxon>
        <taxon>Pseudomonadati</taxon>
        <taxon>Bacteroidota</taxon>
        <taxon>Saprospiria</taxon>
        <taxon>Saprospirales</taxon>
        <taxon>Haliscomenobacteraceae</taxon>
        <taxon>Phaeodactylibacter</taxon>
    </lineage>
</organism>
<name>A0A098SAP5_9BACT</name>
<keyword evidence="2" id="KW-1185">Reference proteome</keyword>
<proteinExistence type="predicted"/>
<sequence length="60" mass="6732">MNTAGGELHSSFLRNKQKIRGDEFSITIYELMLSLAKKIAPAGKTGANWEHFGNVVKRIR</sequence>
<reference evidence="1 2" key="1">
    <citation type="journal article" date="2014" name="Int. J. Syst. Evol. Microbiol.">
        <title>Phaeodactylibacter xiamenensis gen. nov., sp. nov., a member of the family Saprospiraceae isolated from the marine alga Phaeodactylum tricornutum.</title>
        <authorList>
            <person name="Chen Z.Jr."/>
            <person name="Lei X."/>
            <person name="Lai Q."/>
            <person name="Li Y."/>
            <person name="Zhang B."/>
            <person name="Zhang J."/>
            <person name="Zhang H."/>
            <person name="Yang L."/>
            <person name="Zheng W."/>
            <person name="Tian Y."/>
            <person name="Yu Z."/>
            <person name="Xu H.Jr."/>
            <person name="Zheng T."/>
        </authorList>
    </citation>
    <scope>NUCLEOTIDE SEQUENCE [LARGE SCALE GENOMIC DNA]</scope>
    <source>
        <strain evidence="1 2">KD52</strain>
    </source>
</reference>
<dbReference type="Proteomes" id="UP000029736">
    <property type="component" value="Unassembled WGS sequence"/>
</dbReference>
<gene>
    <name evidence="1" type="ORF">IX84_10025</name>
</gene>